<dbReference type="AlphaFoldDB" id="A0AAN9MRF3"/>
<sequence>MSDIWHLVKKSLHCKPDLSEVYDPNASQRKKQGKIDTSNGNENGEGVEEPHPRGRIIHSLKTYFVYCNAWYIFSKSKLLVQKDFNDPPTSTRYHECGEKPKSIDTIIEDHDISEHSVIQLKGSSRKIIEHICQDDQIDSKSKATQIECVLKFQNKEETFASFGECKEMVSINAEKLQSEHPRCLVDGNEMLRFYGATVACSLGVNGSSTLCTLDQCGLCQILRHGFSANHEFHDTLGVLTTSTSINAIDSIAPSNESNSRKSVIVCRVIAGKIYNPLQEIQEMTNSMFDSVVKKINDQLEIEELNVLNPRGVLPCFVTPYGSPPQSRSFFDFPLSRRYSMRLRVLKSKTKTHRRHRPRLRYWPITFSPFARALALARVPSISMAKLKTTTHAPNPLRYPLPRPVPSPQLSESSDEEFDGVVQADFSFFDPKPDDFHGVKTLLQAYLDDQEWDLSSFVDLILGQTTVGTVVKIEDDEDEGVFALVTALNLWRYREHKCFGTLKDFLLLKARQEEGVADQLRLLLGEQARDVGLLVSQRVVNLPPQLLPHLYDALFDEVSWATEDEPTEDLRNSFKFKHYIILSKIYMHKNVEQKRKLSYNSDAAIIYIKPENEIFHKLSVWSFCFPLQTEQLTPHELRDYRSTGLVMAVEADKIPTFRQDLASLINET</sequence>
<accession>A0AAN9MRF3</accession>
<feature type="region of interest" description="Disordered" evidence="2">
    <location>
        <begin position="19"/>
        <end position="52"/>
    </location>
</feature>
<proteinExistence type="inferred from homology"/>
<keyword evidence="4" id="KW-1185">Reference proteome</keyword>
<evidence type="ECO:0000256" key="1">
    <source>
        <dbReference type="ARBA" id="ARBA00006781"/>
    </source>
</evidence>
<dbReference type="EMBL" id="JAYMYQ010000001">
    <property type="protein sequence ID" value="KAK7359489.1"/>
    <property type="molecule type" value="Genomic_DNA"/>
</dbReference>
<evidence type="ECO:0000313" key="4">
    <source>
        <dbReference type="Proteomes" id="UP001367508"/>
    </source>
</evidence>
<protein>
    <recommendedName>
        <fullName evidence="5">Protein BCCIP homolog</fullName>
    </recommendedName>
</protein>
<dbReference type="GO" id="GO:0005634">
    <property type="term" value="C:nucleus"/>
    <property type="evidence" value="ECO:0007669"/>
    <property type="project" value="TreeGrafter"/>
</dbReference>
<dbReference type="SUPFAM" id="SSF56399">
    <property type="entry name" value="ADP-ribosylation"/>
    <property type="match status" value="1"/>
</dbReference>
<dbReference type="PANTHER" id="PTHR13261:SF0">
    <property type="entry name" value="BRCA2 AND CDKN1A-INTERACTING PROTEIN"/>
    <property type="match status" value="1"/>
</dbReference>
<feature type="region of interest" description="Disordered" evidence="2">
    <location>
        <begin position="392"/>
        <end position="412"/>
    </location>
</feature>
<organism evidence="3 4">
    <name type="scientific">Canavalia gladiata</name>
    <name type="common">Sword bean</name>
    <name type="synonym">Dolichos gladiatus</name>
    <dbReference type="NCBI Taxonomy" id="3824"/>
    <lineage>
        <taxon>Eukaryota</taxon>
        <taxon>Viridiplantae</taxon>
        <taxon>Streptophyta</taxon>
        <taxon>Embryophyta</taxon>
        <taxon>Tracheophyta</taxon>
        <taxon>Spermatophyta</taxon>
        <taxon>Magnoliopsida</taxon>
        <taxon>eudicotyledons</taxon>
        <taxon>Gunneridae</taxon>
        <taxon>Pentapetalae</taxon>
        <taxon>rosids</taxon>
        <taxon>fabids</taxon>
        <taxon>Fabales</taxon>
        <taxon>Fabaceae</taxon>
        <taxon>Papilionoideae</taxon>
        <taxon>50 kb inversion clade</taxon>
        <taxon>NPAAA clade</taxon>
        <taxon>indigoferoid/millettioid clade</taxon>
        <taxon>Phaseoleae</taxon>
        <taxon>Canavalia</taxon>
    </lineage>
</organism>
<name>A0AAN9MRF3_CANGL</name>
<dbReference type="InterPro" id="IPR025602">
    <property type="entry name" value="BCP1_family"/>
</dbReference>
<dbReference type="PANTHER" id="PTHR13261">
    <property type="entry name" value="BRCA2 AND CDKN1A INTERACTING PROTEIN"/>
    <property type="match status" value="1"/>
</dbReference>
<comment type="similarity">
    <text evidence="1">Belongs to the BCP1 family.</text>
</comment>
<dbReference type="Proteomes" id="UP001367508">
    <property type="component" value="Unassembled WGS sequence"/>
</dbReference>
<reference evidence="3 4" key="1">
    <citation type="submission" date="2024-01" db="EMBL/GenBank/DDBJ databases">
        <title>The genomes of 5 underutilized Papilionoideae crops provide insights into root nodulation and disease resistanc.</title>
        <authorList>
            <person name="Jiang F."/>
        </authorList>
    </citation>
    <scope>NUCLEOTIDE SEQUENCE [LARGE SCALE GENOMIC DNA]</scope>
    <source>
        <strain evidence="3">LVBAO_FW01</strain>
        <tissue evidence="3">Leaves</tissue>
    </source>
</reference>
<evidence type="ECO:0000313" key="3">
    <source>
        <dbReference type="EMBL" id="KAK7359489.1"/>
    </source>
</evidence>
<comment type="caution">
    <text evidence="3">The sequence shown here is derived from an EMBL/GenBank/DDBJ whole genome shotgun (WGS) entry which is preliminary data.</text>
</comment>
<gene>
    <name evidence="3" type="ORF">VNO77_01449</name>
</gene>
<dbReference type="Gene3D" id="3.90.228.10">
    <property type="match status" value="1"/>
</dbReference>
<feature type="compositionally biased region" description="Pro residues" evidence="2">
    <location>
        <begin position="396"/>
        <end position="406"/>
    </location>
</feature>
<evidence type="ECO:0008006" key="5">
    <source>
        <dbReference type="Google" id="ProtNLM"/>
    </source>
</evidence>
<evidence type="ECO:0000256" key="2">
    <source>
        <dbReference type="SAM" id="MobiDB-lite"/>
    </source>
</evidence>
<dbReference type="Pfam" id="PF13862">
    <property type="entry name" value="BCCIP"/>
    <property type="match status" value="1"/>
</dbReference>